<proteinExistence type="predicted"/>
<keyword evidence="1" id="KW-0812">Transmembrane</keyword>
<dbReference type="EMBL" id="CM008973">
    <property type="protein sequence ID" value="PNW75245.1"/>
    <property type="molecule type" value="Genomic_DNA"/>
</dbReference>
<dbReference type="AlphaFoldDB" id="A0A2K3D3Y5"/>
<dbReference type="KEGG" id="cre:CHLRE_12g518851v5"/>
<reference evidence="2 3" key="1">
    <citation type="journal article" date="2007" name="Science">
        <title>The Chlamydomonas genome reveals the evolution of key animal and plant functions.</title>
        <authorList>
            <person name="Merchant S.S."/>
            <person name="Prochnik S.E."/>
            <person name="Vallon O."/>
            <person name="Harris E.H."/>
            <person name="Karpowicz S.J."/>
            <person name="Witman G.B."/>
            <person name="Terry A."/>
            <person name="Salamov A."/>
            <person name="Fritz-Laylin L.K."/>
            <person name="Marechal-Drouard L."/>
            <person name="Marshall W.F."/>
            <person name="Qu L.H."/>
            <person name="Nelson D.R."/>
            <person name="Sanderfoot A.A."/>
            <person name="Spalding M.H."/>
            <person name="Kapitonov V.V."/>
            <person name="Ren Q."/>
            <person name="Ferris P."/>
            <person name="Lindquist E."/>
            <person name="Shapiro H."/>
            <person name="Lucas S.M."/>
            <person name="Grimwood J."/>
            <person name="Schmutz J."/>
            <person name="Cardol P."/>
            <person name="Cerutti H."/>
            <person name="Chanfreau G."/>
            <person name="Chen C.L."/>
            <person name="Cognat V."/>
            <person name="Croft M.T."/>
            <person name="Dent R."/>
            <person name="Dutcher S."/>
            <person name="Fernandez E."/>
            <person name="Fukuzawa H."/>
            <person name="Gonzalez-Ballester D."/>
            <person name="Gonzalez-Halphen D."/>
            <person name="Hallmann A."/>
            <person name="Hanikenne M."/>
            <person name="Hippler M."/>
            <person name="Inwood W."/>
            <person name="Jabbari K."/>
            <person name="Kalanon M."/>
            <person name="Kuras R."/>
            <person name="Lefebvre P.A."/>
            <person name="Lemaire S.D."/>
            <person name="Lobanov A.V."/>
            <person name="Lohr M."/>
            <person name="Manuell A."/>
            <person name="Meier I."/>
            <person name="Mets L."/>
            <person name="Mittag M."/>
            <person name="Mittelmeier T."/>
            <person name="Moroney J.V."/>
            <person name="Moseley J."/>
            <person name="Napoli C."/>
            <person name="Nedelcu A.M."/>
            <person name="Niyogi K."/>
            <person name="Novoselov S.V."/>
            <person name="Paulsen I.T."/>
            <person name="Pazour G."/>
            <person name="Purton S."/>
            <person name="Ral J.P."/>
            <person name="Riano-Pachon D.M."/>
            <person name="Riekhof W."/>
            <person name="Rymarquis L."/>
            <person name="Schroda M."/>
            <person name="Stern D."/>
            <person name="Umen J."/>
            <person name="Willows R."/>
            <person name="Wilson N."/>
            <person name="Zimmer S.L."/>
            <person name="Allmer J."/>
            <person name="Balk J."/>
            <person name="Bisova K."/>
            <person name="Chen C.J."/>
            <person name="Elias M."/>
            <person name="Gendler K."/>
            <person name="Hauser C."/>
            <person name="Lamb M.R."/>
            <person name="Ledford H."/>
            <person name="Long J.C."/>
            <person name="Minagawa J."/>
            <person name="Page M.D."/>
            <person name="Pan J."/>
            <person name="Pootakham W."/>
            <person name="Roje S."/>
            <person name="Rose A."/>
            <person name="Stahlberg E."/>
            <person name="Terauchi A.M."/>
            <person name="Yang P."/>
            <person name="Ball S."/>
            <person name="Bowler C."/>
            <person name="Dieckmann C.L."/>
            <person name="Gladyshev V.N."/>
            <person name="Green P."/>
            <person name="Jorgensen R."/>
            <person name="Mayfield S."/>
            <person name="Mueller-Roeber B."/>
            <person name="Rajamani S."/>
            <person name="Sayre R.T."/>
            <person name="Brokstein P."/>
            <person name="Dubchak I."/>
            <person name="Goodstein D."/>
            <person name="Hornick L."/>
            <person name="Huang Y.W."/>
            <person name="Jhaveri J."/>
            <person name="Luo Y."/>
            <person name="Martinez D."/>
            <person name="Ngau W.C."/>
            <person name="Otillar B."/>
            <person name="Poliakov A."/>
            <person name="Porter A."/>
            <person name="Szajkowski L."/>
            <person name="Werner G."/>
            <person name="Zhou K."/>
            <person name="Grigoriev I.V."/>
            <person name="Rokhsar D.S."/>
            <person name="Grossman A.R."/>
        </authorList>
    </citation>
    <scope>NUCLEOTIDE SEQUENCE [LARGE SCALE GENOMIC DNA]</scope>
    <source>
        <strain evidence="3">CC-503</strain>
    </source>
</reference>
<dbReference type="Gramene" id="PNW75245">
    <property type="protein sequence ID" value="PNW75245"/>
    <property type="gene ID" value="CHLRE_12g518851v5"/>
</dbReference>
<feature type="transmembrane region" description="Helical" evidence="1">
    <location>
        <begin position="20"/>
        <end position="37"/>
    </location>
</feature>
<keyword evidence="1" id="KW-1133">Transmembrane helix</keyword>
<sequence length="192" mass="20891">MDNPIGRLLDTTLGFRGRQNLLAWAFAGGLAYYFIYLPEQRKIEERKVIYEQRRNDGWCCGPCARGGVVKPAQYIERRKYYEEKGLWDIDRAKPVPDKQQNGLLVGSAAIRAEEELQQRLRQRRQGAAAAAAIEAPAADEAAVQAVPAVAAVAGGRESVAEVPVIKHVDTLAAGGQPAVQTPVAEQGGAPER</sequence>
<dbReference type="RefSeq" id="XP_042918448.1">
    <property type="nucleotide sequence ID" value="XM_043068353.1"/>
</dbReference>
<dbReference type="ExpressionAtlas" id="A0A2K3D3Y5">
    <property type="expression patterns" value="baseline"/>
</dbReference>
<name>A0A2K3D3Y5_CHLRE</name>
<evidence type="ECO:0000313" key="3">
    <source>
        <dbReference type="Proteomes" id="UP000006906"/>
    </source>
</evidence>
<keyword evidence="1" id="KW-0472">Membrane</keyword>
<dbReference type="GeneID" id="5722621"/>
<gene>
    <name evidence="2" type="ORF">CHLRE_12g518851v5</name>
</gene>
<evidence type="ECO:0000256" key="1">
    <source>
        <dbReference type="SAM" id="Phobius"/>
    </source>
</evidence>
<keyword evidence="3" id="KW-1185">Reference proteome</keyword>
<protein>
    <submittedName>
        <fullName evidence="2">Uncharacterized protein</fullName>
    </submittedName>
</protein>
<organism evidence="2 3">
    <name type="scientific">Chlamydomonas reinhardtii</name>
    <name type="common">Chlamydomonas smithii</name>
    <dbReference type="NCBI Taxonomy" id="3055"/>
    <lineage>
        <taxon>Eukaryota</taxon>
        <taxon>Viridiplantae</taxon>
        <taxon>Chlorophyta</taxon>
        <taxon>core chlorophytes</taxon>
        <taxon>Chlorophyceae</taxon>
        <taxon>CS clade</taxon>
        <taxon>Chlamydomonadales</taxon>
        <taxon>Chlamydomonadaceae</taxon>
        <taxon>Chlamydomonas</taxon>
    </lineage>
</organism>
<evidence type="ECO:0000313" key="2">
    <source>
        <dbReference type="EMBL" id="PNW75245.1"/>
    </source>
</evidence>
<dbReference type="InParanoid" id="A0A2K3D3Y5"/>
<dbReference type="OrthoDB" id="537655at2759"/>
<dbReference type="Proteomes" id="UP000006906">
    <property type="component" value="Chromosome 12"/>
</dbReference>
<accession>A0A2K3D3Y5</accession>